<dbReference type="STRING" id="1420916.AU14_15440"/>
<dbReference type="EMBL" id="CP007151">
    <property type="protein sequence ID" value="AHI29469.1"/>
    <property type="molecule type" value="Genomic_DNA"/>
</dbReference>
<dbReference type="KEGG" id="msx:AU14_15440"/>
<dbReference type="RefSeq" id="WP_041342053.1">
    <property type="nucleotide sequence ID" value="NZ_CP007151.1"/>
</dbReference>
<sequence>MGSWRVKNLGDAMLAFDQQASIEERLMSGFAEAGRPADMAAFIRHESEGRLHCDVKLYFSPKADTFAQEVNAQPCPKPSPDGLSLLVGSEDCWRLLFSELSY</sequence>
<dbReference type="Proteomes" id="UP000061489">
    <property type="component" value="Chromosome"/>
</dbReference>
<reference evidence="1 2" key="1">
    <citation type="journal article" date="2014" name="Genome Announc.">
        <title>Draft Genome Sequences of Marinobacter similis A3d10T and Marinobacter salarius R9SW1T.</title>
        <authorList>
            <person name="Ivanova E.P."/>
            <person name="Ng H.J."/>
            <person name="Webb H.K."/>
            <person name="Feng G."/>
            <person name="Oshima K."/>
            <person name="Hattori M."/>
            <person name="Ohkuma M."/>
            <person name="Sergeev A.F."/>
            <person name="Mikhailov V.V."/>
            <person name="Crawford R.J."/>
            <person name="Sawabe T."/>
        </authorList>
    </citation>
    <scope>NUCLEOTIDE SEQUENCE [LARGE SCALE GENOMIC DNA]</scope>
    <source>
        <strain evidence="1 2">A3d10</strain>
    </source>
</reference>
<keyword evidence="2" id="KW-1185">Reference proteome</keyword>
<gene>
    <name evidence="1" type="ORF">AU14_15440</name>
</gene>
<evidence type="ECO:0000313" key="1">
    <source>
        <dbReference type="EMBL" id="AHI29469.1"/>
    </source>
</evidence>
<protein>
    <submittedName>
        <fullName evidence="1">Uncharacterized protein</fullName>
    </submittedName>
</protein>
<dbReference type="HOGENOM" id="CLU_2273988_0_0_6"/>
<proteinExistence type="predicted"/>
<dbReference type="OrthoDB" id="6891850at2"/>
<organism evidence="1 2">
    <name type="scientific">Marinobacter similis</name>
    <dbReference type="NCBI Taxonomy" id="1420916"/>
    <lineage>
        <taxon>Bacteria</taxon>
        <taxon>Pseudomonadati</taxon>
        <taxon>Pseudomonadota</taxon>
        <taxon>Gammaproteobacteria</taxon>
        <taxon>Pseudomonadales</taxon>
        <taxon>Marinobacteraceae</taxon>
        <taxon>Marinobacter</taxon>
    </lineage>
</organism>
<accession>W5YKV2</accession>
<name>W5YKV2_9GAMM</name>
<evidence type="ECO:0000313" key="2">
    <source>
        <dbReference type="Proteomes" id="UP000061489"/>
    </source>
</evidence>
<dbReference type="AlphaFoldDB" id="W5YKV2"/>